<dbReference type="EMBL" id="AFEU01000002">
    <property type="protein sequence ID" value="EIJ79913.1"/>
    <property type="molecule type" value="Genomic_DNA"/>
</dbReference>
<feature type="domain" description="RNA-binding protein KhpB N-terminal" evidence="1">
    <location>
        <begin position="6"/>
        <end position="57"/>
    </location>
</feature>
<dbReference type="AlphaFoldDB" id="I3E092"/>
<dbReference type="Pfam" id="PF14804">
    <property type="entry name" value="Jag_N"/>
    <property type="match status" value="1"/>
</dbReference>
<dbReference type="Proteomes" id="UP000010523">
    <property type="component" value="Unassembled WGS sequence"/>
</dbReference>
<proteinExistence type="predicted"/>
<reference evidence="2 3" key="1">
    <citation type="journal article" date="2012" name="Appl. Environ. Microbiol.">
        <title>Genome Sequence of Thermotolerant Bacillus methanolicus: Features and Regulation Related to Methylotrophy and Production of L-Lysine and L-Glutamate from Methanol.</title>
        <authorList>
            <person name="Heggeset T.M."/>
            <person name="Krog A."/>
            <person name="Balzer S."/>
            <person name="Wentzel A."/>
            <person name="Ellingsen T.E."/>
            <person name="Brautaset T."/>
        </authorList>
    </citation>
    <scope>NUCLEOTIDE SEQUENCE [LARGE SCALE GENOMIC DNA]</scope>
    <source>
        <strain evidence="2 3">PB1</strain>
    </source>
</reference>
<dbReference type="PANTHER" id="PTHR38032:SF1">
    <property type="entry name" value="RNA-BINDING PROTEIN KHPB N-TERMINAL DOMAIN-CONTAINING PROTEIN"/>
    <property type="match status" value="1"/>
</dbReference>
<evidence type="ECO:0000313" key="2">
    <source>
        <dbReference type="EMBL" id="EIJ79913.1"/>
    </source>
</evidence>
<dbReference type="PANTHER" id="PTHR38032">
    <property type="entry name" value="POLYMERASE-RELATED"/>
    <property type="match status" value="1"/>
</dbReference>
<dbReference type="RefSeq" id="WP_003351310.1">
    <property type="nucleotide sequence ID" value="NZ_AFEU01000002.1"/>
</dbReference>
<dbReference type="InterPro" id="IPR038247">
    <property type="entry name" value="Jag_N_dom_sf"/>
</dbReference>
<organism evidence="2 3">
    <name type="scientific">Bacillus methanolicus PB1</name>
    <dbReference type="NCBI Taxonomy" id="997296"/>
    <lineage>
        <taxon>Bacteria</taxon>
        <taxon>Bacillati</taxon>
        <taxon>Bacillota</taxon>
        <taxon>Bacilli</taxon>
        <taxon>Bacillales</taxon>
        <taxon>Bacillaceae</taxon>
        <taxon>Bacillus</taxon>
    </lineage>
</organism>
<dbReference type="PATRIC" id="fig|997296.3.peg.1300"/>
<dbReference type="InterPro" id="IPR046866">
    <property type="entry name" value="FapA_N"/>
</dbReference>
<dbReference type="Gene3D" id="3.30.30.80">
    <property type="entry name" value="probable RNA-binding protein from clostridium symbiosum atcc 14940"/>
    <property type="match status" value="1"/>
</dbReference>
<accession>I3E092</accession>
<dbReference type="InterPro" id="IPR032782">
    <property type="entry name" value="KhpB_N"/>
</dbReference>
<sequence>MSQSIFSSGKNVNEAIKHGLNALGIDKEDASIEIIQREKKGFFRIGSKPAVVKLTKQRYNNQLERTSEENIHEFEELRKSLDGENEVQLEMMEGPKNFFSEIQEKVNLEQVEGKVWVKGGKLFCKSSRLRYPTISVGKGVKCYKNGEQITGTTVVAKEDEFRFETEAEEKETQWNITLDSQKLNAILAVSPGMTKKYMIRDCEPDFHIEIQAEEVIKIKNDLEYTKILEKLKSLKVAYGINHSEIMRAVNTETPGRFIIASGIKPEEGKNGWLELVVDVEKKAGPKERADGTVDFREVKFIPTVKKGQVIAVVHPPTNGKPGFTVTNEPLPAKQTFPLIVQAGKGIALIENGSKIVATEMGRPLIEYRGLIVKASIIPKHVHHGDVNISSGNIRFRGDIDIIGNVEDGMVVEGDGIINVFQNVNRASVSSKSSIKIYRNCIGSTLSAGKQNIFEAELVHLLSSIHDYTSKIILSIQQLMNLPAIKKTDYQKRGFQPLIKVLMEQKFGAIESPIKQFLEICNKGNRLLDLEWLTMAEQLRQTFLSSAANEFHSLQQMGQLKKRLEQMMEKHSQPMEQNCFIELSYALNSTIYSSGDVIIYGQGCYHSKIHAGGTLIIKGILRGGEVYAKNGAKIKEAGSEGSASTKIIVPPDKSISIDIVKEGTEIQIGKVKYTFQRELKGISARLDNDKIIF</sequence>
<dbReference type="InterPro" id="IPR005646">
    <property type="entry name" value="FapA"/>
</dbReference>
<gene>
    <name evidence="2" type="ORF">PB1_06097</name>
</gene>
<dbReference type="OrthoDB" id="1279at2"/>
<evidence type="ECO:0000313" key="3">
    <source>
        <dbReference type="Proteomes" id="UP000010523"/>
    </source>
</evidence>
<comment type="caution">
    <text evidence="2">The sequence shown here is derived from an EMBL/GenBank/DDBJ whole genome shotgun (WGS) entry which is preliminary data.</text>
</comment>
<keyword evidence="3" id="KW-1185">Reference proteome</keyword>
<dbReference type="STRING" id="997296.PB1_06097"/>
<name>I3E092_BACMT</name>
<protein>
    <recommendedName>
        <fullName evidence="1">RNA-binding protein KhpB N-terminal domain-containing protein</fullName>
    </recommendedName>
</protein>
<dbReference type="Pfam" id="PF03961">
    <property type="entry name" value="FapA"/>
    <property type="match status" value="1"/>
</dbReference>
<dbReference type="InterPro" id="IPR046865">
    <property type="entry name" value="FapA_b_solenoid"/>
</dbReference>
<evidence type="ECO:0000259" key="1">
    <source>
        <dbReference type="SMART" id="SM01245"/>
    </source>
</evidence>
<dbReference type="Pfam" id="PF20250">
    <property type="entry name" value="FapA_N"/>
    <property type="match status" value="1"/>
</dbReference>
<dbReference type="SMART" id="SM01245">
    <property type="entry name" value="Jag_N"/>
    <property type="match status" value="1"/>
</dbReference>
<dbReference type="eggNOG" id="COG1315">
    <property type="taxonomic scope" value="Bacteria"/>
</dbReference>